<protein>
    <submittedName>
        <fullName evidence="1">Uncharacterized protein</fullName>
    </submittedName>
</protein>
<proteinExistence type="predicted"/>
<sequence length="98" mass="11394">MQCATVESLYTQVTVGVQVVLMPRCELVYRREPYCIFNSRLHKNKEEYDDISLREALPRHYDDICRCTTDFSFLVRTGTLCIHATSHPTSVQSCIYNL</sequence>
<organism evidence="1 2">
    <name type="scientific">Dorcoceras hygrometricum</name>
    <dbReference type="NCBI Taxonomy" id="472368"/>
    <lineage>
        <taxon>Eukaryota</taxon>
        <taxon>Viridiplantae</taxon>
        <taxon>Streptophyta</taxon>
        <taxon>Embryophyta</taxon>
        <taxon>Tracheophyta</taxon>
        <taxon>Spermatophyta</taxon>
        <taxon>Magnoliopsida</taxon>
        <taxon>eudicotyledons</taxon>
        <taxon>Gunneridae</taxon>
        <taxon>Pentapetalae</taxon>
        <taxon>asterids</taxon>
        <taxon>lamiids</taxon>
        <taxon>Lamiales</taxon>
        <taxon>Gesneriaceae</taxon>
        <taxon>Didymocarpoideae</taxon>
        <taxon>Trichosporeae</taxon>
        <taxon>Loxocarpinae</taxon>
        <taxon>Dorcoceras</taxon>
    </lineage>
</organism>
<evidence type="ECO:0000313" key="1">
    <source>
        <dbReference type="EMBL" id="KZV51654.1"/>
    </source>
</evidence>
<dbReference type="Proteomes" id="UP000250235">
    <property type="component" value="Unassembled WGS sequence"/>
</dbReference>
<reference evidence="1 2" key="1">
    <citation type="journal article" date="2015" name="Proc. Natl. Acad. Sci. U.S.A.">
        <title>The resurrection genome of Boea hygrometrica: A blueprint for survival of dehydration.</title>
        <authorList>
            <person name="Xiao L."/>
            <person name="Yang G."/>
            <person name="Zhang L."/>
            <person name="Yang X."/>
            <person name="Zhao S."/>
            <person name="Ji Z."/>
            <person name="Zhou Q."/>
            <person name="Hu M."/>
            <person name="Wang Y."/>
            <person name="Chen M."/>
            <person name="Xu Y."/>
            <person name="Jin H."/>
            <person name="Xiao X."/>
            <person name="Hu G."/>
            <person name="Bao F."/>
            <person name="Hu Y."/>
            <person name="Wan P."/>
            <person name="Li L."/>
            <person name="Deng X."/>
            <person name="Kuang T."/>
            <person name="Xiang C."/>
            <person name="Zhu J.K."/>
            <person name="Oliver M.J."/>
            <person name="He Y."/>
        </authorList>
    </citation>
    <scope>NUCLEOTIDE SEQUENCE [LARGE SCALE GENOMIC DNA]</scope>
    <source>
        <strain evidence="2">cv. XS01</strain>
    </source>
</reference>
<name>A0A2Z7D3S1_9LAMI</name>
<gene>
    <name evidence="1" type="ORF">F511_29070</name>
</gene>
<dbReference type="AlphaFoldDB" id="A0A2Z7D3S1"/>
<evidence type="ECO:0000313" key="2">
    <source>
        <dbReference type="Proteomes" id="UP000250235"/>
    </source>
</evidence>
<dbReference type="EMBL" id="KQ991584">
    <property type="protein sequence ID" value="KZV51654.1"/>
    <property type="molecule type" value="Genomic_DNA"/>
</dbReference>
<accession>A0A2Z7D3S1</accession>
<keyword evidence="2" id="KW-1185">Reference proteome</keyword>